<reference evidence="3 4" key="1">
    <citation type="submission" date="2016-07" db="EMBL/GenBank/DDBJ databases">
        <title>Pervasive Adenine N6-methylation of Active Genes in Fungi.</title>
        <authorList>
            <consortium name="DOE Joint Genome Institute"/>
            <person name="Mondo S.J."/>
            <person name="Dannebaum R.O."/>
            <person name="Kuo R.C."/>
            <person name="Labutti K."/>
            <person name="Haridas S."/>
            <person name="Kuo A."/>
            <person name="Salamov A."/>
            <person name="Ahrendt S.R."/>
            <person name="Lipzen A."/>
            <person name="Sullivan W."/>
            <person name="Andreopoulos W.B."/>
            <person name="Clum A."/>
            <person name="Lindquist E."/>
            <person name="Daum C."/>
            <person name="Ramamoorthy G.K."/>
            <person name="Gryganskyi A."/>
            <person name="Culley D."/>
            <person name="Magnuson J.K."/>
            <person name="James T.Y."/>
            <person name="O'Malley M.A."/>
            <person name="Stajich J.E."/>
            <person name="Spatafora J.W."/>
            <person name="Visel A."/>
            <person name="Grigoriev I.V."/>
        </authorList>
    </citation>
    <scope>NUCLEOTIDE SEQUENCE [LARGE SCALE GENOMIC DNA]</scope>
    <source>
        <strain evidence="3 4">PL171</strain>
    </source>
</reference>
<feature type="coiled-coil region" evidence="1">
    <location>
        <begin position="217"/>
        <end position="275"/>
    </location>
</feature>
<sequence>MDPHPHFTALIDRLHAIQLAQVQSPNPLAGQIEDLKRHWAHLALIALHVPTTMAPPTVAIHGRLNQIPLLASSSPTHPRLEQQREIKSQVEQGLRDQLVAVVEHGLGQEITSLSQLSTATHRLLTSLPPPISSPTGTQSPRPPPPASADHLALSLSSTLTQLTSLLSTHTSLSSATATSTHYFSRVAQVALAKLDLLAATVRAHDSQQVTPLARVVSEALEAKKLALERELAQVKGEIGVYVELGPEFTIMCREVRQVRAEVERVKAEVKRLRSTAVCS</sequence>
<evidence type="ECO:0000256" key="2">
    <source>
        <dbReference type="SAM" id="MobiDB-lite"/>
    </source>
</evidence>
<gene>
    <name evidence="3" type="ORF">BCR44DRAFT_39676</name>
</gene>
<organism evidence="3 4">
    <name type="scientific">Catenaria anguillulae PL171</name>
    <dbReference type="NCBI Taxonomy" id="765915"/>
    <lineage>
        <taxon>Eukaryota</taxon>
        <taxon>Fungi</taxon>
        <taxon>Fungi incertae sedis</taxon>
        <taxon>Blastocladiomycota</taxon>
        <taxon>Blastocladiomycetes</taxon>
        <taxon>Blastocladiales</taxon>
        <taxon>Catenariaceae</taxon>
        <taxon>Catenaria</taxon>
    </lineage>
</organism>
<proteinExistence type="predicted"/>
<evidence type="ECO:0000256" key="1">
    <source>
        <dbReference type="SAM" id="Coils"/>
    </source>
</evidence>
<keyword evidence="1" id="KW-0175">Coiled coil</keyword>
<feature type="region of interest" description="Disordered" evidence="2">
    <location>
        <begin position="124"/>
        <end position="149"/>
    </location>
</feature>
<comment type="caution">
    <text evidence="3">The sequence shown here is derived from an EMBL/GenBank/DDBJ whole genome shotgun (WGS) entry which is preliminary data.</text>
</comment>
<dbReference type="AlphaFoldDB" id="A0A1Y2HAS9"/>
<evidence type="ECO:0000313" key="3">
    <source>
        <dbReference type="EMBL" id="ORZ31094.1"/>
    </source>
</evidence>
<keyword evidence="4" id="KW-1185">Reference proteome</keyword>
<evidence type="ECO:0000313" key="4">
    <source>
        <dbReference type="Proteomes" id="UP000193411"/>
    </source>
</evidence>
<accession>A0A1Y2HAS9</accession>
<dbReference type="EMBL" id="MCFL01000067">
    <property type="protein sequence ID" value="ORZ31094.1"/>
    <property type="molecule type" value="Genomic_DNA"/>
</dbReference>
<name>A0A1Y2HAS9_9FUNG</name>
<dbReference type="Proteomes" id="UP000193411">
    <property type="component" value="Unassembled WGS sequence"/>
</dbReference>
<protein>
    <submittedName>
        <fullName evidence="3">Uncharacterized protein</fullName>
    </submittedName>
</protein>